<proteinExistence type="predicted"/>
<accession>A0A4R9K214</accession>
<dbReference type="Pfam" id="PF13649">
    <property type="entry name" value="Methyltransf_25"/>
    <property type="match status" value="1"/>
</dbReference>
<reference evidence="3" key="1">
    <citation type="journal article" date="2019" name="PLoS Negl. Trop. Dis.">
        <title>Revisiting the worldwide diversity of Leptospira species in the environment.</title>
        <authorList>
            <person name="Vincent A.T."/>
            <person name="Schiettekatte O."/>
            <person name="Bourhy P."/>
            <person name="Veyrier F.J."/>
            <person name="Picardeau M."/>
        </authorList>
    </citation>
    <scope>NUCLEOTIDE SEQUENCE [LARGE SCALE GENOMIC DNA]</scope>
    <source>
        <strain evidence="3">201702476</strain>
    </source>
</reference>
<dbReference type="Gene3D" id="3.40.50.150">
    <property type="entry name" value="Vaccinia Virus protein VP39"/>
    <property type="match status" value="1"/>
</dbReference>
<dbReference type="InterPro" id="IPR029063">
    <property type="entry name" value="SAM-dependent_MTases_sf"/>
</dbReference>
<comment type="caution">
    <text evidence="3">The sequence shown here is derived from an EMBL/GenBank/DDBJ whole genome shotgun (WGS) entry which is preliminary data.</text>
</comment>
<dbReference type="PANTHER" id="PTHR43861">
    <property type="entry name" value="TRANS-ACONITATE 2-METHYLTRANSFERASE-RELATED"/>
    <property type="match status" value="1"/>
</dbReference>
<dbReference type="OrthoDB" id="9791837at2"/>
<keyword evidence="4" id="KW-1185">Reference proteome</keyword>
<keyword evidence="1 3" id="KW-0808">Transferase</keyword>
<dbReference type="InterPro" id="IPR041698">
    <property type="entry name" value="Methyltransf_25"/>
</dbReference>
<gene>
    <name evidence="3" type="ORF">EHQ58_08490</name>
</gene>
<dbReference type="SUPFAM" id="SSF53335">
    <property type="entry name" value="S-adenosyl-L-methionine-dependent methyltransferases"/>
    <property type="match status" value="1"/>
</dbReference>
<dbReference type="EMBL" id="RQGD01000023">
    <property type="protein sequence ID" value="TGL59769.1"/>
    <property type="molecule type" value="Genomic_DNA"/>
</dbReference>
<evidence type="ECO:0000313" key="4">
    <source>
        <dbReference type="Proteomes" id="UP000297693"/>
    </source>
</evidence>
<name>A0A4R9K214_9LEPT</name>
<protein>
    <submittedName>
        <fullName evidence="3">Class I SAM-dependent methyltransferase</fullName>
    </submittedName>
</protein>
<dbReference type="AlphaFoldDB" id="A0A4R9K214"/>
<dbReference type="RefSeq" id="WP_135623458.1">
    <property type="nucleotide sequence ID" value="NZ_RQGD01000023.1"/>
</dbReference>
<evidence type="ECO:0000313" key="3">
    <source>
        <dbReference type="EMBL" id="TGL59769.1"/>
    </source>
</evidence>
<evidence type="ECO:0000259" key="2">
    <source>
        <dbReference type="Pfam" id="PF13649"/>
    </source>
</evidence>
<dbReference type="GO" id="GO:0032259">
    <property type="term" value="P:methylation"/>
    <property type="evidence" value="ECO:0007669"/>
    <property type="project" value="UniProtKB-KW"/>
</dbReference>
<dbReference type="Proteomes" id="UP000297693">
    <property type="component" value="Unassembled WGS sequence"/>
</dbReference>
<evidence type="ECO:0000256" key="1">
    <source>
        <dbReference type="ARBA" id="ARBA00022679"/>
    </source>
</evidence>
<feature type="domain" description="Methyltransferase" evidence="2">
    <location>
        <begin position="52"/>
        <end position="146"/>
    </location>
</feature>
<sequence length="271" mass="31404">MNEKQVIPDINTFYVDDVAKSYESNRVNDRFWKWEHETLSKILQDGKKINTIVDCPVGTGRFFSIYKTLNAKITGVDISPDMLKESKNKMELLGISDQVKLLSSDLLDYKKEEYGEADLFISFRLFHLITPTKIEAMVNKIASVSKDFVILQIFNAKDFSIPNFVDKLKSGLNKDDLDFLLKLKYVYRSIRTIFSFLLKRTGISISKGTPKNSSNYFFDITFSHNLTEIKKFFLNNGFEMIDKFDLLDSEHFKTEAISTYTSILILKKIKK</sequence>
<dbReference type="CDD" id="cd02440">
    <property type="entry name" value="AdoMet_MTases"/>
    <property type="match status" value="1"/>
</dbReference>
<organism evidence="3 4">
    <name type="scientific">Leptospira ognonensis</name>
    <dbReference type="NCBI Taxonomy" id="2484945"/>
    <lineage>
        <taxon>Bacteria</taxon>
        <taxon>Pseudomonadati</taxon>
        <taxon>Spirochaetota</taxon>
        <taxon>Spirochaetia</taxon>
        <taxon>Leptospirales</taxon>
        <taxon>Leptospiraceae</taxon>
        <taxon>Leptospira</taxon>
    </lineage>
</organism>
<dbReference type="GO" id="GO:0008168">
    <property type="term" value="F:methyltransferase activity"/>
    <property type="evidence" value="ECO:0007669"/>
    <property type="project" value="UniProtKB-KW"/>
</dbReference>
<keyword evidence="3" id="KW-0489">Methyltransferase</keyword>